<protein>
    <recommendedName>
        <fullName evidence="3">Peptidase M56 domain-containing protein</fullName>
    </recommendedName>
</protein>
<feature type="transmembrane region" description="Helical" evidence="2">
    <location>
        <begin position="360"/>
        <end position="379"/>
    </location>
</feature>
<dbReference type="CDD" id="cd07341">
    <property type="entry name" value="M56_BlaR1_MecR1_like"/>
    <property type="match status" value="1"/>
</dbReference>
<feature type="region of interest" description="Disordered" evidence="1">
    <location>
        <begin position="592"/>
        <end position="611"/>
    </location>
</feature>
<evidence type="ECO:0000256" key="2">
    <source>
        <dbReference type="SAM" id="Phobius"/>
    </source>
</evidence>
<feature type="transmembrane region" description="Helical" evidence="2">
    <location>
        <begin position="6"/>
        <end position="28"/>
    </location>
</feature>
<feature type="region of interest" description="Disordered" evidence="1">
    <location>
        <begin position="480"/>
        <end position="535"/>
    </location>
</feature>
<dbReference type="EMBL" id="JQ844224">
    <property type="protein sequence ID" value="AGS53183.1"/>
    <property type="molecule type" value="Genomic_DNA"/>
</dbReference>
<dbReference type="PANTHER" id="PTHR34978">
    <property type="entry name" value="POSSIBLE SENSOR-TRANSDUCER PROTEIN BLAR"/>
    <property type="match status" value="1"/>
</dbReference>
<sequence>MTAMFITVLNMSIAASFAAAAVMLVRLPLKKAPKVFSYMLWGVVLFRLACPFGIESPFGLVPASAYAIPQDIAYSQAPVARTGIGFVDAALGLVYQPAALNGSPANRNNAANMDSGVSANSGNAAYSDSGASARDNVHADSASTGNSAPPENAAAAGSAAPSGNAASAVGNAPQATGATPVRTLIETSAHIWLLGFAALLIYAAASYLRLKRRVYYATLVRDNIYETDAIKTPFLLGFAQPRIYLPVGTNQAQQDFIIKHEQTHIRRRDYIIKPLAFAALAAHWFNPLMWAAYALMHKDMEMSCDEAVLGKADGDIRGAYSSSLLDLSVKRGGLLTPLAFGESDVKSRVKNALGFKKPSMAIIAAAVALVAILSVGFAVNRAGGFEPFAAGTYIAEDGLTQIVFHGNYEFYAIGPGSSYLQAGSWVYETGAGNRITLMCANEERCIFSYKNNRLTFEKAEAMTGGWAEDWISPGTVFTLGPDADTPPMPPPNAADPNGLSAPGLTNAPDVTNPANAPDATNTTDPLGAPDATYTPNERGAEILSKIYLGMPEAEVYEMFGVSDFLGSGVYVSGYDDIGAFYFDYDYNSPPQAQAAESAIPDSGGNSPEAPQPQTIAARINLISSLWDVPESRQADMPGRRGWSIPWPEYPPMTGKTWDIRELVSAAIKQRSAEFIYNYPGQYQAEAHANLWLDANADGFTIYVVSLYETFLPDGDYAVKSVGGACMPLALTFTKNADFDYELTEYWMPEDGDNYMPSIRARFPQGIWDFASTQLYAEQLTAICHNEAMYLLVGATPHEARFYISSDKTAIVTDCAISDVVDDIFVVWYFPGAALQIEEHAEEYETDNPSTWIIEYADPAKNTAIGIGGTDAIPITDDLIGIYNIHEQRYAMKFERHTPPEKTP</sequence>
<dbReference type="PANTHER" id="PTHR34978:SF3">
    <property type="entry name" value="SLR0241 PROTEIN"/>
    <property type="match status" value="1"/>
</dbReference>
<keyword evidence="2" id="KW-1133">Transmembrane helix</keyword>
<reference evidence="4" key="1">
    <citation type="submission" date="2012-03" db="EMBL/GenBank/DDBJ databases">
        <title>Functional metagenomics reveals considerable lignocellulase gene clusters in the gut microbiome of a wood-feeding higher termite.</title>
        <authorList>
            <person name="Liu N."/>
        </authorList>
    </citation>
    <scope>NUCLEOTIDE SEQUENCE</scope>
</reference>
<organism evidence="4">
    <name type="scientific">uncultured bacterium contig00081</name>
    <dbReference type="NCBI Taxonomy" id="1181557"/>
    <lineage>
        <taxon>Bacteria</taxon>
        <taxon>environmental samples</taxon>
    </lineage>
</organism>
<proteinExistence type="predicted"/>
<feature type="domain" description="Peptidase M56" evidence="3">
    <location>
        <begin position="152"/>
        <end position="350"/>
    </location>
</feature>
<dbReference type="Pfam" id="PF05569">
    <property type="entry name" value="Peptidase_M56"/>
    <property type="match status" value="2"/>
</dbReference>
<keyword evidence="2" id="KW-0472">Membrane</keyword>
<evidence type="ECO:0000259" key="3">
    <source>
        <dbReference type="Pfam" id="PF05569"/>
    </source>
</evidence>
<dbReference type="AlphaFoldDB" id="A0A806K137"/>
<feature type="compositionally biased region" description="Low complexity" evidence="1">
    <location>
        <begin position="145"/>
        <end position="160"/>
    </location>
</feature>
<feature type="compositionally biased region" description="Pro residues" evidence="1">
    <location>
        <begin position="484"/>
        <end position="493"/>
    </location>
</feature>
<name>A0A806K137_9BACT</name>
<evidence type="ECO:0000313" key="4">
    <source>
        <dbReference type="EMBL" id="AGS53183.1"/>
    </source>
</evidence>
<accession>A0A806K137</accession>
<feature type="compositionally biased region" description="Polar residues" evidence="1">
    <location>
        <begin position="508"/>
        <end position="524"/>
    </location>
</feature>
<evidence type="ECO:0000256" key="1">
    <source>
        <dbReference type="SAM" id="MobiDB-lite"/>
    </source>
</evidence>
<dbReference type="InterPro" id="IPR052173">
    <property type="entry name" value="Beta-lactam_resp_regulator"/>
</dbReference>
<keyword evidence="2" id="KW-0812">Transmembrane</keyword>
<feature type="region of interest" description="Disordered" evidence="1">
    <location>
        <begin position="126"/>
        <end position="160"/>
    </location>
</feature>
<feature type="domain" description="Peptidase M56" evidence="3">
    <location>
        <begin position="7"/>
        <end position="89"/>
    </location>
</feature>
<feature type="transmembrane region" description="Helical" evidence="2">
    <location>
        <begin position="189"/>
        <end position="208"/>
    </location>
</feature>
<dbReference type="InterPro" id="IPR008756">
    <property type="entry name" value="Peptidase_M56"/>
</dbReference>